<dbReference type="SMART" id="SM00220">
    <property type="entry name" value="S_TKc"/>
    <property type="match status" value="1"/>
</dbReference>
<protein>
    <recommendedName>
        <fullName evidence="1">non-specific serine/threonine protein kinase</fullName>
        <ecNumber evidence="1">2.7.11.1</ecNumber>
    </recommendedName>
</protein>
<comment type="catalytic activity">
    <reaction evidence="7">
        <text>L-threonyl-[protein] + ATP = O-phospho-L-threonyl-[protein] + ADP + H(+)</text>
        <dbReference type="Rhea" id="RHEA:46608"/>
        <dbReference type="Rhea" id="RHEA-COMP:11060"/>
        <dbReference type="Rhea" id="RHEA-COMP:11605"/>
        <dbReference type="ChEBI" id="CHEBI:15378"/>
        <dbReference type="ChEBI" id="CHEBI:30013"/>
        <dbReference type="ChEBI" id="CHEBI:30616"/>
        <dbReference type="ChEBI" id="CHEBI:61977"/>
        <dbReference type="ChEBI" id="CHEBI:456216"/>
        <dbReference type="EC" id="2.7.11.1"/>
    </reaction>
</comment>
<comment type="caution">
    <text evidence="10">The sequence shown here is derived from an EMBL/GenBank/DDBJ whole genome shotgun (WGS) entry which is preliminary data.</text>
</comment>
<evidence type="ECO:0000256" key="6">
    <source>
        <dbReference type="ARBA" id="ARBA00022840"/>
    </source>
</evidence>
<evidence type="ECO:0000256" key="2">
    <source>
        <dbReference type="ARBA" id="ARBA00022527"/>
    </source>
</evidence>
<dbReference type="SUPFAM" id="SSF56112">
    <property type="entry name" value="Protein kinase-like (PK-like)"/>
    <property type="match status" value="1"/>
</dbReference>
<name>A0AAN7YDL1_9PEZI</name>
<evidence type="ECO:0000256" key="8">
    <source>
        <dbReference type="ARBA" id="ARBA00048679"/>
    </source>
</evidence>
<dbReference type="InterPro" id="IPR000719">
    <property type="entry name" value="Prot_kinase_dom"/>
</dbReference>
<evidence type="ECO:0000256" key="4">
    <source>
        <dbReference type="ARBA" id="ARBA00022741"/>
    </source>
</evidence>
<dbReference type="PANTHER" id="PTHR43895:SF32">
    <property type="entry name" value="SERINE_THREONINE-PROTEIN KINASE CHK1"/>
    <property type="match status" value="1"/>
</dbReference>
<accession>A0AAN7YDL1</accession>
<dbReference type="AlphaFoldDB" id="A0AAN7YDL1"/>
<evidence type="ECO:0000256" key="5">
    <source>
        <dbReference type="ARBA" id="ARBA00022777"/>
    </source>
</evidence>
<dbReference type="EC" id="2.7.11.1" evidence="1"/>
<dbReference type="GO" id="GO:0005524">
    <property type="term" value="F:ATP binding"/>
    <property type="evidence" value="ECO:0007669"/>
    <property type="project" value="UniProtKB-KW"/>
</dbReference>
<keyword evidence="2" id="KW-0723">Serine/threonine-protein kinase</keyword>
<sequence length="271" mass="30146">MALYIPGSVNLMEPSQVPPGSLVETELLMIGSSSCTYRHNQVIIKVPRIDDEAEITQANAHATKVEANVYRILGVHERIAKCLYISPTREIIILEFYPLGNLKDYIALHGRNATQVGKWANQMIDSVHYIHSKGVLHSDLRLEQWLLDPHLNARLGDFNSSGYDECPALDLPARKAVGIEDPSHFMPRDACGEDNSVRSDLFALGSALYEVEFGDRPFEGVDGETITRRFERGVFPAVEGFVLRDIILGAWEGGFQSGAEMLRRGAHLSDL</sequence>
<keyword evidence="3" id="KW-0808">Transferase</keyword>
<dbReference type="EMBL" id="JAVRRL010000071">
    <property type="protein sequence ID" value="KAK5109080.1"/>
    <property type="molecule type" value="Genomic_DNA"/>
</dbReference>
<reference evidence="10" key="1">
    <citation type="submission" date="2023-08" db="EMBL/GenBank/DDBJ databases">
        <title>Black Yeasts Isolated from many extreme environments.</title>
        <authorList>
            <person name="Coleine C."/>
            <person name="Stajich J.E."/>
            <person name="Selbmann L."/>
        </authorList>
    </citation>
    <scope>NUCLEOTIDE SEQUENCE</scope>
    <source>
        <strain evidence="10">CCFEE 5401</strain>
    </source>
</reference>
<gene>
    <name evidence="10" type="ORF">LTR62_007536</name>
</gene>
<evidence type="ECO:0000256" key="1">
    <source>
        <dbReference type="ARBA" id="ARBA00012513"/>
    </source>
</evidence>
<dbReference type="PROSITE" id="PS50011">
    <property type="entry name" value="PROTEIN_KINASE_DOM"/>
    <property type="match status" value="1"/>
</dbReference>
<organism evidence="10 11">
    <name type="scientific">Meristemomyces frigidus</name>
    <dbReference type="NCBI Taxonomy" id="1508187"/>
    <lineage>
        <taxon>Eukaryota</taxon>
        <taxon>Fungi</taxon>
        <taxon>Dikarya</taxon>
        <taxon>Ascomycota</taxon>
        <taxon>Pezizomycotina</taxon>
        <taxon>Dothideomycetes</taxon>
        <taxon>Dothideomycetidae</taxon>
        <taxon>Mycosphaerellales</taxon>
        <taxon>Teratosphaeriaceae</taxon>
        <taxon>Meristemomyces</taxon>
    </lineage>
</organism>
<dbReference type="Pfam" id="PF00069">
    <property type="entry name" value="Pkinase"/>
    <property type="match status" value="1"/>
</dbReference>
<dbReference type="GO" id="GO:0004674">
    <property type="term" value="F:protein serine/threonine kinase activity"/>
    <property type="evidence" value="ECO:0007669"/>
    <property type="project" value="UniProtKB-KW"/>
</dbReference>
<keyword evidence="6" id="KW-0067">ATP-binding</keyword>
<comment type="catalytic activity">
    <reaction evidence="8">
        <text>L-seryl-[protein] + ATP = O-phospho-L-seryl-[protein] + ADP + H(+)</text>
        <dbReference type="Rhea" id="RHEA:17989"/>
        <dbReference type="Rhea" id="RHEA-COMP:9863"/>
        <dbReference type="Rhea" id="RHEA-COMP:11604"/>
        <dbReference type="ChEBI" id="CHEBI:15378"/>
        <dbReference type="ChEBI" id="CHEBI:29999"/>
        <dbReference type="ChEBI" id="CHEBI:30616"/>
        <dbReference type="ChEBI" id="CHEBI:83421"/>
        <dbReference type="ChEBI" id="CHEBI:456216"/>
        <dbReference type="EC" id="2.7.11.1"/>
    </reaction>
</comment>
<evidence type="ECO:0000259" key="9">
    <source>
        <dbReference type="PROSITE" id="PS50011"/>
    </source>
</evidence>
<evidence type="ECO:0000313" key="11">
    <source>
        <dbReference type="Proteomes" id="UP001310890"/>
    </source>
</evidence>
<dbReference type="InterPro" id="IPR011009">
    <property type="entry name" value="Kinase-like_dom_sf"/>
</dbReference>
<dbReference type="PANTHER" id="PTHR43895">
    <property type="entry name" value="CALCIUM/CALMODULIN-DEPENDENT PROTEIN KINASE KINASE-RELATED"/>
    <property type="match status" value="1"/>
</dbReference>
<evidence type="ECO:0000313" key="10">
    <source>
        <dbReference type="EMBL" id="KAK5109080.1"/>
    </source>
</evidence>
<keyword evidence="4" id="KW-0547">Nucleotide-binding</keyword>
<dbReference type="Gene3D" id="1.10.510.10">
    <property type="entry name" value="Transferase(Phosphotransferase) domain 1"/>
    <property type="match status" value="1"/>
</dbReference>
<evidence type="ECO:0000256" key="7">
    <source>
        <dbReference type="ARBA" id="ARBA00047899"/>
    </source>
</evidence>
<feature type="domain" description="Protein kinase" evidence="9">
    <location>
        <begin position="22"/>
        <end position="271"/>
    </location>
</feature>
<evidence type="ECO:0000256" key="3">
    <source>
        <dbReference type="ARBA" id="ARBA00022679"/>
    </source>
</evidence>
<dbReference type="GO" id="GO:0007165">
    <property type="term" value="P:signal transduction"/>
    <property type="evidence" value="ECO:0007669"/>
    <property type="project" value="TreeGrafter"/>
</dbReference>
<proteinExistence type="predicted"/>
<keyword evidence="5" id="KW-0418">Kinase</keyword>
<dbReference type="Proteomes" id="UP001310890">
    <property type="component" value="Unassembled WGS sequence"/>
</dbReference>